<dbReference type="InterPro" id="IPR006917">
    <property type="entry name" value="SOUL_heme-bd"/>
</dbReference>
<proteinExistence type="predicted"/>
<organism evidence="1 2">
    <name type="scientific">Halobacterium bonnevillei</name>
    <dbReference type="NCBI Taxonomy" id="2692200"/>
    <lineage>
        <taxon>Archaea</taxon>
        <taxon>Methanobacteriati</taxon>
        <taxon>Methanobacteriota</taxon>
        <taxon>Stenosarchaea group</taxon>
        <taxon>Halobacteria</taxon>
        <taxon>Halobacteriales</taxon>
        <taxon>Halobacteriaceae</taxon>
        <taxon>Halobacterium</taxon>
    </lineage>
</organism>
<dbReference type="PANTHER" id="PTHR11220">
    <property type="entry name" value="HEME-BINDING PROTEIN-RELATED"/>
    <property type="match status" value="1"/>
</dbReference>
<dbReference type="InterPro" id="IPR011256">
    <property type="entry name" value="Reg_factor_effector_dom_sf"/>
</dbReference>
<evidence type="ECO:0000313" key="1">
    <source>
        <dbReference type="EMBL" id="MXR22193.1"/>
    </source>
</evidence>
<evidence type="ECO:0000313" key="2">
    <source>
        <dbReference type="Proteomes" id="UP000471521"/>
    </source>
</evidence>
<dbReference type="EMBL" id="WUUU01000218">
    <property type="protein sequence ID" value="MXR22193.1"/>
    <property type="molecule type" value="Genomic_DNA"/>
</dbReference>
<dbReference type="Proteomes" id="UP000471521">
    <property type="component" value="Unassembled WGS sequence"/>
</dbReference>
<dbReference type="AlphaFoldDB" id="A0A6B0SRI8"/>
<protein>
    <submittedName>
        <fullName evidence="1">Heme-binding protein</fullName>
    </submittedName>
</protein>
<accession>A0A6B0SRI8</accession>
<name>A0A6B0SRI8_9EURY</name>
<dbReference type="Pfam" id="PF04832">
    <property type="entry name" value="SOUL"/>
    <property type="match status" value="1"/>
</dbReference>
<reference evidence="1 2" key="1">
    <citation type="submission" date="2019-12" db="EMBL/GenBank/DDBJ databases">
        <title>Isolation and characterization of three novel carbon monoxide-oxidizing members of Halobacteria from salione crusts and soils.</title>
        <authorList>
            <person name="Myers M.R."/>
            <person name="King G.M."/>
        </authorList>
    </citation>
    <scope>NUCLEOTIDE SEQUENCE [LARGE SCALE GENOMIC DNA]</scope>
    <source>
        <strain evidence="1 2">PCN9</strain>
    </source>
</reference>
<comment type="caution">
    <text evidence="1">The sequence shown here is derived from an EMBL/GenBank/DDBJ whole genome shotgun (WGS) entry which is preliminary data.</text>
</comment>
<gene>
    <name evidence="1" type="ORF">GRX66_16945</name>
</gene>
<dbReference type="SUPFAM" id="SSF55136">
    <property type="entry name" value="Probable bacterial effector-binding domain"/>
    <property type="match status" value="1"/>
</dbReference>
<dbReference type="PANTHER" id="PTHR11220:SF1">
    <property type="entry name" value="HEME-BINDING PROTEIN 2"/>
    <property type="match status" value="1"/>
</dbReference>
<keyword evidence="2" id="KW-1185">Reference proteome</keyword>
<dbReference type="Gene3D" id="3.20.80.10">
    <property type="entry name" value="Regulatory factor, effector binding domain"/>
    <property type="match status" value="1"/>
</dbReference>
<sequence length="198" mass="22370">MIVAGWVGWGIYSTRTTETVPYERLRTVDGIELRRYPRTVLVETAAANQRRAFRRLFAYISGANVSTESISMTAPVETRGGTSVAMTAPVRSRATDGDDDEVRMALYLPAEYTIETAPEPTEPGVELASEPPKTVAVDRFSWYAPEWRVERRARSLLSTLEREGIERLGDPFLLRYNDPWTPPILRRNEVAVEVVHVD</sequence>